<evidence type="ECO:0000259" key="2">
    <source>
        <dbReference type="PROSITE" id="PS51462"/>
    </source>
</evidence>
<dbReference type="GO" id="GO:0006167">
    <property type="term" value="P:AMP biosynthetic process"/>
    <property type="evidence" value="ECO:0007669"/>
    <property type="project" value="TreeGrafter"/>
</dbReference>
<dbReference type="OrthoDB" id="9816040at2"/>
<proteinExistence type="predicted"/>
<dbReference type="Proteomes" id="UP000198668">
    <property type="component" value="Unassembled WGS sequence"/>
</dbReference>
<dbReference type="InterPro" id="IPR051325">
    <property type="entry name" value="Nudix_hydrolase_domain"/>
</dbReference>
<dbReference type="PROSITE" id="PS51462">
    <property type="entry name" value="NUDIX"/>
    <property type="match status" value="1"/>
</dbReference>
<accession>A0A1I3D723</accession>
<reference evidence="3 4" key="1">
    <citation type="submission" date="2016-10" db="EMBL/GenBank/DDBJ databases">
        <authorList>
            <person name="de Groot N.N."/>
        </authorList>
    </citation>
    <scope>NUCLEOTIDE SEQUENCE [LARGE SCALE GENOMIC DNA]</scope>
    <source>
        <strain evidence="3 4">DSM 27630</strain>
    </source>
</reference>
<dbReference type="RefSeq" id="WP_047391034.1">
    <property type="nucleotide sequence ID" value="NZ_FOQE01000030.1"/>
</dbReference>
<evidence type="ECO:0000313" key="4">
    <source>
        <dbReference type="Proteomes" id="UP000198668"/>
    </source>
</evidence>
<feature type="domain" description="Nudix hydrolase" evidence="2">
    <location>
        <begin position="16"/>
        <end position="146"/>
    </location>
</feature>
<name>A0A1I3D723_9LACT</name>
<dbReference type="EMBL" id="FOQE01000030">
    <property type="protein sequence ID" value="SFH82512.1"/>
    <property type="molecule type" value="Genomic_DNA"/>
</dbReference>
<keyword evidence="4" id="KW-1185">Reference proteome</keyword>
<dbReference type="SUPFAM" id="SSF55811">
    <property type="entry name" value="Nudix"/>
    <property type="match status" value="1"/>
</dbReference>
<sequence length="153" mass="17716">MAIKQFGEKLEGKNYQLRVGIHLLVFDDPKEKILLVSPPNGSYLLPGGERELNETHVETLKRESMEELGFDVTVGFYLGEADEYYYSTYRKNYYHNPAHFYVASSWKEVSAPLEEGNSLRWATLSEAIQLLKRGSHRWAVSQYMEQADNITFE</sequence>
<dbReference type="InterPro" id="IPR000086">
    <property type="entry name" value="NUDIX_hydrolase_dom"/>
</dbReference>
<dbReference type="AlphaFoldDB" id="A0A1I3D723"/>
<dbReference type="PROSITE" id="PS00893">
    <property type="entry name" value="NUDIX_BOX"/>
    <property type="match status" value="1"/>
</dbReference>
<keyword evidence="1" id="KW-0378">Hydrolase</keyword>
<gene>
    <name evidence="3" type="ORF">SAMN04489868_13017</name>
</gene>
<dbReference type="PANTHER" id="PTHR21340">
    <property type="entry name" value="DIADENOSINE 5,5-P1,P4-TETRAPHOSPHATE PYROPHOSPHOHYDROLASE MUTT"/>
    <property type="match status" value="1"/>
</dbReference>
<protein>
    <submittedName>
        <fullName evidence="3">8-oxo-dGTP diphosphatase</fullName>
    </submittedName>
</protein>
<evidence type="ECO:0000256" key="1">
    <source>
        <dbReference type="ARBA" id="ARBA00022801"/>
    </source>
</evidence>
<dbReference type="InterPro" id="IPR015797">
    <property type="entry name" value="NUDIX_hydrolase-like_dom_sf"/>
</dbReference>
<dbReference type="Pfam" id="PF00293">
    <property type="entry name" value="NUDIX"/>
    <property type="match status" value="1"/>
</dbReference>
<dbReference type="CDD" id="cd04684">
    <property type="entry name" value="NUDIX_Hydrolase"/>
    <property type="match status" value="1"/>
</dbReference>
<dbReference type="GO" id="GO:0004081">
    <property type="term" value="F:bis(5'-nucleosyl)-tetraphosphatase (asymmetrical) activity"/>
    <property type="evidence" value="ECO:0007669"/>
    <property type="project" value="TreeGrafter"/>
</dbReference>
<evidence type="ECO:0000313" key="3">
    <source>
        <dbReference type="EMBL" id="SFH82512.1"/>
    </source>
</evidence>
<dbReference type="InterPro" id="IPR020084">
    <property type="entry name" value="NUDIX_hydrolase_CS"/>
</dbReference>
<organism evidence="3 4">
    <name type="scientific">Pisciglobus halotolerans</name>
    <dbReference type="NCBI Taxonomy" id="745365"/>
    <lineage>
        <taxon>Bacteria</taxon>
        <taxon>Bacillati</taxon>
        <taxon>Bacillota</taxon>
        <taxon>Bacilli</taxon>
        <taxon>Lactobacillales</taxon>
        <taxon>Carnobacteriaceae</taxon>
    </lineage>
</organism>
<dbReference type="GO" id="GO:0006754">
    <property type="term" value="P:ATP biosynthetic process"/>
    <property type="evidence" value="ECO:0007669"/>
    <property type="project" value="TreeGrafter"/>
</dbReference>
<dbReference type="Gene3D" id="3.90.79.10">
    <property type="entry name" value="Nucleoside Triphosphate Pyrophosphohydrolase"/>
    <property type="match status" value="1"/>
</dbReference>
<dbReference type="PANTHER" id="PTHR21340:SF0">
    <property type="entry name" value="BIS(5'-NUCLEOSYL)-TETRAPHOSPHATASE [ASYMMETRICAL]"/>
    <property type="match status" value="1"/>
</dbReference>